<dbReference type="GO" id="GO:0016787">
    <property type="term" value="F:hydrolase activity"/>
    <property type="evidence" value="ECO:0007669"/>
    <property type="project" value="UniProtKB-KW"/>
</dbReference>
<organism evidence="5 6">
    <name type="scientific">Marinomonas profundimaris</name>
    <dbReference type="NCBI Taxonomy" id="1208321"/>
    <lineage>
        <taxon>Bacteria</taxon>
        <taxon>Pseudomonadati</taxon>
        <taxon>Pseudomonadota</taxon>
        <taxon>Gammaproteobacteria</taxon>
        <taxon>Oceanospirillales</taxon>
        <taxon>Oceanospirillaceae</taxon>
        <taxon>Marinomonas</taxon>
    </lineage>
</organism>
<dbReference type="SMART" id="SM00318">
    <property type="entry name" value="SNc"/>
    <property type="match status" value="1"/>
</dbReference>
<dbReference type="STRING" id="1208321.D104_18465"/>
<protein>
    <submittedName>
        <fullName evidence="5">Nuclease (SNase)</fullName>
    </submittedName>
</protein>
<sequence length="282" mass="32356">MVVLIALTSVSERVVLLSNIGRTIVIALKKRPVFLALFLFLSFAVQANTQCEATGELEKATIKRVVDGDTVHLTDGRKVRLVGIDTPELDHKKGQHEAYAVEATRFLRSRLDRFVYIQKAKNDRDRYGRYLYYLFDKDRISLTSQLLSEGLGYRIAFPPNLAYQACFEAAESSARNAHKGLWQQTLQWQPKAGFALSRVTITSITQNRGGWWLETNQDLVINLPPNVIDYWPAQKVFYLEGKEIEVRGWQHQRKNRNSAFKSWVLSVRHPNDLLEIEAPTNH</sequence>
<evidence type="ECO:0000259" key="4">
    <source>
        <dbReference type="PROSITE" id="PS50830"/>
    </source>
</evidence>
<dbReference type="eggNOG" id="COG1525">
    <property type="taxonomic scope" value="Bacteria"/>
</dbReference>
<name>W1RN72_9GAMM</name>
<evidence type="ECO:0000256" key="2">
    <source>
        <dbReference type="ARBA" id="ARBA00022759"/>
    </source>
</evidence>
<evidence type="ECO:0000313" key="6">
    <source>
        <dbReference type="Proteomes" id="UP000018857"/>
    </source>
</evidence>
<comment type="caution">
    <text evidence="5">The sequence shown here is derived from an EMBL/GenBank/DDBJ whole genome shotgun (WGS) entry which is preliminary data.</text>
</comment>
<dbReference type="PANTHER" id="PTHR12302:SF3">
    <property type="entry name" value="SERINE_THREONINE-PROTEIN KINASE 31"/>
    <property type="match status" value="1"/>
</dbReference>
<dbReference type="GO" id="GO:0004519">
    <property type="term" value="F:endonuclease activity"/>
    <property type="evidence" value="ECO:0007669"/>
    <property type="project" value="UniProtKB-KW"/>
</dbReference>
<dbReference type="EMBL" id="AYOZ01000062">
    <property type="protein sequence ID" value="ETI57841.1"/>
    <property type="molecule type" value="Genomic_DNA"/>
</dbReference>
<keyword evidence="1" id="KW-0540">Nuclease</keyword>
<evidence type="ECO:0000256" key="1">
    <source>
        <dbReference type="ARBA" id="ARBA00022722"/>
    </source>
</evidence>
<dbReference type="Pfam" id="PF00565">
    <property type="entry name" value="SNase"/>
    <property type="match status" value="1"/>
</dbReference>
<dbReference type="InterPro" id="IPR035437">
    <property type="entry name" value="SNase_OB-fold_sf"/>
</dbReference>
<dbReference type="SUPFAM" id="SSF50199">
    <property type="entry name" value="Staphylococcal nuclease"/>
    <property type="match status" value="1"/>
</dbReference>
<dbReference type="Gene3D" id="2.40.50.90">
    <property type="match status" value="1"/>
</dbReference>
<keyword evidence="2" id="KW-0255">Endonuclease</keyword>
<proteinExistence type="predicted"/>
<dbReference type="PATRIC" id="fig|1208321.3.peg.3660"/>
<feature type="domain" description="TNase-like" evidence="4">
    <location>
        <begin position="56"/>
        <end position="184"/>
    </location>
</feature>
<evidence type="ECO:0000256" key="3">
    <source>
        <dbReference type="ARBA" id="ARBA00022801"/>
    </source>
</evidence>
<dbReference type="Proteomes" id="UP000018857">
    <property type="component" value="Unassembled WGS sequence"/>
</dbReference>
<gene>
    <name evidence="5" type="ORF">D104_18465</name>
</gene>
<dbReference type="PROSITE" id="PS50830">
    <property type="entry name" value="TNASE_3"/>
    <property type="match status" value="1"/>
</dbReference>
<keyword evidence="3" id="KW-0378">Hydrolase</keyword>
<keyword evidence="6" id="KW-1185">Reference proteome</keyword>
<evidence type="ECO:0000313" key="5">
    <source>
        <dbReference type="EMBL" id="ETI57841.1"/>
    </source>
</evidence>
<dbReference type="AlphaFoldDB" id="W1RN72"/>
<dbReference type="InterPro" id="IPR016071">
    <property type="entry name" value="Staphylococal_nuclease_OB-fold"/>
</dbReference>
<dbReference type="PANTHER" id="PTHR12302">
    <property type="entry name" value="EBNA2 BINDING PROTEIN P100"/>
    <property type="match status" value="1"/>
</dbReference>
<accession>W1RN72</accession>
<reference evidence="5 6" key="1">
    <citation type="journal article" date="2014" name="Genome Announc.">
        <title>Draft Genome Sequence of Marinomonas sp. Strain D104, a Polycyclic Aromatic Hydrocarbon-Degrading Bacterium from the Deep-Sea Sediment of the Arctic Ocean.</title>
        <authorList>
            <person name="Dong C."/>
            <person name="Bai X."/>
            <person name="Lai Q."/>
            <person name="Xie Y."/>
            <person name="Chen X."/>
            <person name="Shao Z."/>
        </authorList>
    </citation>
    <scope>NUCLEOTIDE SEQUENCE [LARGE SCALE GENOMIC DNA]</scope>
    <source>
        <strain evidence="5 6">D104</strain>
    </source>
</reference>